<dbReference type="Proteomes" id="UP000283426">
    <property type="component" value="Unassembled WGS sequence"/>
</dbReference>
<evidence type="ECO:0000313" key="5">
    <source>
        <dbReference type="Proteomes" id="UP000283426"/>
    </source>
</evidence>
<organism evidence="4 5">
    <name type="scientific">Odoribacter splanchnicus</name>
    <dbReference type="NCBI Taxonomy" id="28118"/>
    <lineage>
        <taxon>Bacteria</taxon>
        <taxon>Pseudomonadati</taxon>
        <taxon>Bacteroidota</taxon>
        <taxon>Bacteroidia</taxon>
        <taxon>Bacteroidales</taxon>
        <taxon>Odoribacteraceae</taxon>
        <taxon>Odoribacter</taxon>
    </lineage>
</organism>
<gene>
    <name evidence="4" type="ORF">DWW24_11090</name>
</gene>
<dbReference type="SUPFAM" id="SSF52833">
    <property type="entry name" value="Thioredoxin-like"/>
    <property type="match status" value="1"/>
</dbReference>
<proteinExistence type="predicted"/>
<evidence type="ECO:0000256" key="2">
    <source>
        <dbReference type="SAM" id="SignalP"/>
    </source>
</evidence>
<reference evidence="4 5" key="1">
    <citation type="submission" date="2018-08" db="EMBL/GenBank/DDBJ databases">
        <title>A genome reference for cultivated species of the human gut microbiota.</title>
        <authorList>
            <person name="Zou Y."/>
            <person name="Xue W."/>
            <person name="Luo G."/>
        </authorList>
    </citation>
    <scope>NUCLEOTIDE SEQUENCE [LARGE SCALE GENOMIC DNA]</scope>
    <source>
        <strain evidence="4 5">AF14-6AC</strain>
    </source>
</reference>
<dbReference type="InterPro" id="IPR036249">
    <property type="entry name" value="Thioredoxin-like_sf"/>
</dbReference>
<dbReference type="PROSITE" id="PS51352">
    <property type="entry name" value="THIOREDOXIN_2"/>
    <property type="match status" value="1"/>
</dbReference>
<feature type="region of interest" description="Disordered" evidence="1">
    <location>
        <begin position="138"/>
        <end position="157"/>
    </location>
</feature>
<dbReference type="CDD" id="cd02966">
    <property type="entry name" value="TlpA_like_family"/>
    <property type="match status" value="1"/>
</dbReference>
<dbReference type="InterPro" id="IPR033395">
    <property type="entry name" value="DUF5106"/>
</dbReference>
<feature type="compositionally biased region" description="Basic and acidic residues" evidence="1">
    <location>
        <begin position="138"/>
        <end position="156"/>
    </location>
</feature>
<dbReference type="InterPro" id="IPR050553">
    <property type="entry name" value="Thioredoxin_ResA/DsbE_sf"/>
</dbReference>
<feature type="signal peptide" evidence="2">
    <location>
        <begin position="1"/>
        <end position="23"/>
    </location>
</feature>
<dbReference type="GO" id="GO:0016491">
    <property type="term" value="F:oxidoreductase activity"/>
    <property type="evidence" value="ECO:0007669"/>
    <property type="project" value="InterPro"/>
</dbReference>
<dbReference type="PANTHER" id="PTHR42852">
    <property type="entry name" value="THIOL:DISULFIDE INTERCHANGE PROTEIN DSBE"/>
    <property type="match status" value="1"/>
</dbReference>
<accession>A0A3D1UIT5</accession>
<dbReference type="Gene3D" id="3.40.30.10">
    <property type="entry name" value="Glutaredoxin"/>
    <property type="match status" value="1"/>
</dbReference>
<feature type="domain" description="Thioredoxin" evidence="3">
    <location>
        <begin position="338"/>
        <end position="477"/>
    </location>
</feature>
<comment type="caution">
    <text evidence="4">The sequence shown here is derived from an EMBL/GenBank/DDBJ whole genome shotgun (WGS) entry which is preliminary data.</text>
</comment>
<dbReference type="GO" id="GO:0016209">
    <property type="term" value="F:antioxidant activity"/>
    <property type="evidence" value="ECO:0007669"/>
    <property type="project" value="InterPro"/>
</dbReference>
<dbReference type="EMBL" id="QRYW01000022">
    <property type="protein sequence ID" value="RGV25483.1"/>
    <property type="molecule type" value="Genomic_DNA"/>
</dbReference>
<dbReference type="InterPro" id="IPR013766">
    <property type="entry name" value="Thioredoxin_domain"/>
</dbReference>
<protein>
    <submittedName>
        <fullName evidence="4">DUF5106 domain-containing protein</fullName>
    </submittedName>
</protein>
<dbReference type="InterPro" id="IPR000866">
    <property type="entry name" value="AhpC/TSA"/>
</dbReference>
<name>A0A3D1UIT5_9BACT</name>
<sequence>MNMKNLFLLLVCGLCFQSVGSFAQGYKIQVNIPQMSNKQVILANYFEGKVYAVDTAQINSNGTGYFQKNNKKLARGMYILLFSPSNYFDIMIGDNQNFSITTDTLQVIDKIRFEGSPENTAFLGFQKVMTSATQKSRQIKEAMEKDPAKTSPEAKKKYSARFDQIDKEVRDHIAGLCKQFPNSALATFANFTLSVPTPDFSKEIPENTPNRDFEIQKKEYLFSKAHYWDNTNFQDSTLIRTPIFKSKLDEFFNTRVLMIPDSVYKESVNIIEKSRGCKAMFRYLVSYCFNYALSNKYMGMDAAFVYLAKKYYLTGEADWVDKKTLENIEREVILTQYNLIGLKAQELKLPTMDGDWVSLYETEAPFTLLLFWEADCGHCKKQVPQVKTGLLDKFKPYGFKVFAVHTQNDKEKWENFVTEHELFDFINCWDPQNQTNFRVYYHIDSTPVMYLLDKEKKIIAKKLDIEQFADILTKEYKRIGVEVKNV</sequence>
<keyword evidence="2" id="KW-0732">Signal</keyword>
<dbReference type="PANTHER" id="PTHR42852:SF17">
    <property type="entry name" value="THIOREDOXIN-LIKE PROTEIN HI_1115"/>
    <property type="match status" value="1"/>
</dbReference>
<evidence type="ECO:0000313" key="4">
    <source>
        <dbReference type="EMBL" id="RGV25483.1"/>
    </source>
</evidence>
<dbReference type="Pfam" id="PF14289">
    <property type="entry name" value="DUF4369"/>
    <property type="match status" value="1"/>
</dbReference>
<feature type="chain" id="PRO_5030075424" evidence="2">
    <location>
        <begin position="24"/>
        <end position="486"/>
    </location>
</feature>
<dbReference type="AlphaFoldDB" id="A0A3D1UIT5"/>
<dbReference type="Pfam" id="PF00578">
    <property type="entry name" value="AhpC-TSA"/>
    <property type="match status" value="1"/>
</dbReference>
<evidence type="ECO:0000259" key="3">
    <source>
        <dbReference type="PROSITE" id="PS51352"/>
    </source>
</evidence>
<evidence type="ECO:0000256" key="1">
    <source>
        <dbReference type="SAM" id="MobiDB-lite"/>
    </source>
</evidence>
<dbReference type="InterPro" id="IPR025380">
    <property type="entry name" value="DUF4369"/>
</dbReference>
<dbReference type="Pfam" id="PF17127">
    <property type="entry name" value="DUF5106"/>
    <property type="match status" value="1"/>
</dbReference>